<keyword evidence="8" id="KW-0175">Coiled coil</keyword>
<dbReference type="EMBL" id="CP018076">
    <property type="protein sequence ID" value="APE43835.1"/>
    <property type="molecule type" value="Genomic_DNA"/>
</dbReference>
<dbReference type="GO" id="GO:1990904">
    <property type="term" value="C:ribonucleoprotein complex"/>
    <property type="evidence" value="ECO:0007669"/>
    <property type="project" value="UniProtKB-KW"/>
</dbReference>
<keyword evidence="4 7" id="KW-0689">Ribosomal protein</keyword>
<dbReference type="SUPFAM" id="SSF55658">
    <property type="entry name" value="L9 N-domain-like"/>
    <property type="match status" value="1"/>
</dbReference>
<comment type="similarity">
    <text evidence="1 7">Belongs to the bacterial ribosomal protein bL9 family.</text>
</comment>
<comment type="function">
    <text evidence="7">Binds to the 23S rRNA.</text>
</comment>
<dbReference type="HAMAP" id="MF_00503">
    <property type="entry name" value="Ribosomal_bL9"/>
    <property type="match status" value="1"/>
</dbReference>
<keyword evidence="2 7" id="KW-0699">rRNA-binding</keyword>
<dbReference type="InterPro" id="IPR036935">
    <property type="entry name" value="Ribosomal_bL9_N_sf"/>
</dbReference>
<dbReference type="Pfam" id="PF03948">
    <property type="entry name" value="Ribosomal_L9_C"/>
    <property type="match status" value="1"/>
</dbReference>
<evidence type="ECO:0000256" key="7">
    <source>
        <dbReference type="HAMAP-Rule" id="MF_00503"/>
    </source>
</evidence>
<gene>
    <name evidence="7" type="primary">rplI</name>
    <name evidence="11" type="ORF">BOO69_10730</name>
</gene>
<evidence type="ECO:0000313" key="12">
    <source>
        <dbReference type="Proteomes" id="UP000181897"/>
    </source>
</evidence>
<feature type="domain" description="Ribosomal protein L9" evidence="10">
    <location>
        <begin position="13"/>
        <end position="40"/>
    </location>
</feature>
<dbReference type="KEGG" id="suam:BOO69_10730"/>
<dbReference type="GO" id="GO:0005840">
    <property type="term" value="C:ribosome"/>
    <property type="evidence" value="ECO:0007669"/>
    <property type="project" value="UniProtKB-KW"/>
</dbReference>
<accession>A0A1J0WHQ2</accession>
<name>A0A1J0WHQ2_9RHOB</name>
<protein>
    <recommendedName>
        <fullName evidence="6 7">Large ribosomal subunit protein bL9</fullName>
    </recommendedName>
</protein>
<dbReference type="RefSeq" id="WP_071972172.1">
    <property type="nucleotide sequence ID" value="NZ_CP018076.1"/>
</dbReference>
<dbReference type="InterPro" id="IPR009027">
    <property type="entry name" value="Ribosomal_bL9/RNase_H1_N"/>
</dbReference>
<keyword evidence="5 7" id="KW-0687">Ribonucleoprotein</keyword>
<dbReference type="Gene3D" id="3.10.430.100">
    <property type="entry name" value="Ribosomal protein L9, C-terminal domain"/>
    <property type="match status" value="1"/>
</dbReference>
<dbReference type="Gene3D" id="3.40.5.10">
    <property type="entry name" value="Ribosomal protein L9, N-terminal domain"/>
    <property type="match status" value="1"/>
</dbReference>
<dbReference type="GO" id="GO:0019843">
    <property type="term" value="F:rRNA binding"/>
    <property type="evidence" value="ECO:0007669"/>
    <property type="project" value="UniProtKB-UniRule"/>
</dbReference>
<dbReference type="OrthoDB" id="9788336at2"/>
<proteinExistence type="inferred from homology"/>
<dbReference type="NCBIfam" id="TIGR00158">
    <property type="entry name" value="L9"/>
    <property type="match status" value="1"/>
</dbReference>
<dbReference type="AlphaFoldDB" id="A0A1J0WHQ2"/>
<dbReference type="Pfam" id="PF01281">
    <property type="entry name" value="Ribosomal_L9_N"/>
    <property type="match status" value="1"/>
</dbReference>
<organism evidence="11 12">
    <name type="scientific">Sulfitobacter alexandrii</name>
    <dbReference type="NCBI Taxonomy" id="1917485"/>
    <lineage>
        <taxon>Bacteria</taxon>
        <taxon>Pseudomonadati</taxon>
        <taxon>Pseudomonadota</taxon>
        <taxon>Alphaproteobacteria</taxon>
        <taxon>Rhodobacterales</taxon>
        <taxon>Roseobacteraceae</taxon>
        <taxon>Sulfitobacter</taxon>
    </lineage>
</organism>
<dbReference type="PANTHER" id="PTHR21368">
    <property type="entry name" value="50S RIBOSOMAL PROTEIN L9"/>
    <property type="match status" value="1"/>
</dbReference>
<keyword evidence="3 7" id="KW-0694">RNA-binding</keyword>
<evidence type="ECO:0000313" key="11">
    <source>
        <dbReference type="EMBL" id="APE43835.1"/>
    </source>
</evidence>
<dbReference type="InterPro" id="IPR020070">
    <property type="entry name" value="Ribosomal_bL9_N"/>
</dbReference>
<dbReference type="SUPFAM" id="SSF55653">
    <property type="entry name" value="Ribosomal protein L9 C-domain"/>
    <property type="match status" value="1"/>
</dbReference>
<feature type="compositionally biased region" description="Basic and acidic residues" evidence="9">
    <location>
        <begin position="203"/>
        <end position="224"/>
    </location>
</feature>
<dbReference type="Proteomes" id="UP000181897">
    <property type="component" value="Chromosome"/>
</dbReference>
<evidence type="ECO:0000256" key="6">
    <source>
        <dbReference type="ARBA" id="ARBA00035292"/>
    </source>
</evidence>
<dbReference type="InterPro" id="IPR000244">
    <property type="entry name" value="Ribosomal_bL9"/>
</dbReference>
<dbReference type="STRING" id="1917485.BOO69_10730"/>
<evidence type="ECO:0000256" key="4">
    <source>
        <dbReference type="ARBA" id="ARBA00022980"/>
    </source>
</evidence>
<evidence type="ECO:0000256" key="5">
    <source>
        <dbReference type="ARBA" id="ARBA00023274"/>
    </source>
</evidence>
<evidence type="ECO:0000259" key="10">
    <source>
        <dbReference type="PROSITE" id="PS00651"/>
    </source>
</evidence>
<evidence type="ECO:0000256" key="3">
    <source>
        <dbReference type="ARBA" id="ARBA00022884"/>
    </source>
</evidence>
<dbReference type="PROSITE" id="PS00651">
    <property type="entry name" value="RIBOSOMAL_L9"/>
    <property type="match status" value="1"/>
</dbReference>
<dbReference type="InterPro" id="IPR020069">
    <property type="entry name" value="Ribosomal_bL9_C"/>
</dbReference>
<feature type="coiled-coil region" evidence="8">
    <location>
        <begin position="37"/>
        <end position="71"/>
    </location>
</feature>
<feature type="region of interest" description="Disordered" evidence="9">
    <location>
        <begin position="191"/>
        <end position="224"/>
    </location>
</feature>
<dbReference type="GO" id="GO:0003735">
    <property type="term" value="F:structural constituent of ribosome"/>
    <property type="evidence" value="ECO:0007669"/>
    <property type="project" value="InterPro"/>
</dbReference>
<evidence type="ECO:0000256" key="1">
    <source>
        <dbReference type="ARBA" id="ARBA00010605"/>
    </source>
</evidence>
<evidence type="ECO:0000256" key="9">
    <source>
        <dbReference type="SAM" id="MobiDB-lite"/>
    </source>
</evidence>
<keyword evidence="12" id="KW-1185">Reference proteome</keyword>
<reference evidence="11 12" key="1">
    <citation type="submission" date="2016-11" db="EMBL/GenBank/DDBJ databases">
        <title>Complete genome sequence of Sulfitobacter sp. AM1-D1, a toxic bacteria associated with marine dinoflagellate Alexandrium minutum in East China Sea.</title>
        <authorList>
            <person name="Yang Q."/>
            <person name="Zhang X."/>
            <person name="Tian X."/>
        </authorList>
    </citation>
    <scope>NUCLEOTIDE SEQUENCE [LARGE SCALE GENOMIC DNA]</scope>
    <source>
        <strain evidence="11 12">AM1-D1</strain>
    </source>
</reference>
<dbReference type="GO" id="GO:0006412">
    <property type="term" value="P:translation"/>
    <property type="evidence" value="ECO:0007669"/>
    <property type="project" value="UniProtKB-UniRule"/>
</dbReference>
<evidence type="ECO:0000256" key="2">
    <source>
        <dbReference type="ARBA" id="ARBA00022730"/>
    </source>
</evidence>
<sequence length="224" mass="24270">MQVILLERVAKLGQMGEVVEVKPGFARNYLLPQGKALSASKANIEAFEARKSQLEAENLETRKEAEKLADKLNGQQFVVIRSASDAGALYGSVTTRDAADTITEGGFTIDRRQVVLGAPIKELGLHDVQIVLHPEVDATIQLNVARSPEEAELQASGKSIQELAAEEEAAAEFEIQELFDDIGAAQLDELETEVEQQTDEPAVLEKDELDAKLSGDQEDTAGRG</sequence>
<evidence type="ECO:0000256" key="8">
    <source>
        <dbReference type="SAM" id="Coils"/>
    </source>
</evidence>
<dbReference type="InterPro" id="IPR020594">
    <property type="entry name" value="Ribosomal_bL9_bac/chp"/>
</dbReference>
<dbReference type="InterPro" id="IPR036791">
    <property type="entry name" value="Ribosomal_bL9_C_sf"/>
</dbReference>